<feature type="active site" description="Proton donor" evidence="2">
    <location>
        <position position="49"/>
    </location>
</feature>
<evidence type="ECO:0000313" key="7">
    <source>
        <dbReference type="Proteomes" id="UP000193467"/>
    </source>
</evidence>
<feature type="site" description="Lowers pKa of active site Tyr" evidence="4">
    <location>
        <position position="74"/>
    </location>
</feature>
<dbReference type="InterPro" id="IPR036812">
    <property type="entry name" value="NAD(P)_OxRdtase_dom_sf"/>
</dbReference>
<dbReference type="InterPro" id="IPR020471">
    <property type="entry name" value="AKR"/>
</dbReference>
<dbReference type="PIRSF" id="PIRSF000097">
    <property type="entry name" value="AKR"/>
    <property type="match status" value="1"/>
</dbReference>
<evidence type="ECO:0000256" key="3">
    <source>
        <dbReference type="PIRSR" id="PIRSR000097-2"/>
    </source>
</evidence>
<protein>
    <submittedName>
        <fullName evidence="6">NADP-dependent oxidoreductase domain-containing protein</fullName>
    </submittedName>
</protein>
<dbReference type="InParanoid" id="A0A1Y2F6Q0"/>
<dbReference type="PRINTS" id="PR00069">
    <property type="entry name" value="ALDKETRDTASE"/>
</dbReference>
<evidence type="ECO:0000256" key="4">
    <source>
        <dbReference type="PIRSR" id="PIRSR000097-3"/>
    </source>
</evidence>
<dbReference type="OrthoDB" id="416253at2759"/>
<organism evidence="6 7">
    <name type="scientific">Leucosporidium creatinivorum</name>
    <dbReference type="NCBI Taxonomy" id="106004"/>
    <lineage>
        <taxon>Eukaryota</taxon>
        <taxon>Fungi</taxon>
        <taxon>Dikarya</taxon>
        <taxon>Basidiomycota</taxon>
        <taxon>Pucciniomycotina</taxon>
        <taxon>Microbotryomycetes</taxon>
        <taxon>Leucosporidiales</taxon>
        <taxon>Leucosporidium</taxon>
    </lineage>
</organism>
<dbReference type="STRING" id="106004.A0A1Y2F6Q0"/>
<evidence type="ECO:0000313" key="6">
    <source>
        <dbReference type="EMBL" id="ORY79337.1"/>
    </source>
</evidence>
<feature type="binding site" evidence="3">
    <location>
        <position position="105"/>
    </location>
    <ligand>
        <name>substrate</name>
    </ligand>
</feature>
<dbReference type="Proteomes" id="UP000193467">
    <property type="component" value="Unassembled WGS sequence"/>
</dbReference>
<name>A0A1Y2F6Q0_9BASI</name>
<dbReference type="GO" id="GO:0016616">
    <property type="term" value="F:oxidoreductase activity, acting on the CH-OH group of donors, NAD or NADP as acceptor"/>
    <property type="evidence" value="ECO:0007669"/>
    <property type="project" value="UniProtKB-ARBA"/>
</dbReference>
<dbReference type="EMBL" id="MCGR01000027">
    <property type="protein sequence ID" value="ORY79337.1"/>
    <property type="molecule type" value="Genomic_DNA"/>
</dbReference>
<dbReference type="FunFam" id="3.20.20.100:FF:000002">
    <property type="entry name" value="2,5-diketo-D-gluconic acid reductase A"/>
    <property type="match status" value="1"/>
</dbReference>
<dbReference type="Pfam" id="PF00248">
    <property type="entry name" value="Aldo_ket_red"/>
    <property type="match status" value="1"/>
</dbReference>
<dbReference type="SUPFAM" id="SSF51430">
    <property type="entry name" value="NAD(P)-linked oxidoreductase"/>
    <property type="match status" value="1"/>
</dbReference>
<dbReference type="Gene3D" id="3.20.20.100">
    <property type="entry name" value="NADP-dependent oxidoreductase domain"/>
    <property type="match status" value="1"/>
</dbReference>
<feature type="domain" description="NADP-dependent oxidoreductase" evidence="5">
    <location>
        <begin position="16"/>
        <end position="277"/>
    </location>
</feature>
<dbReference type="AlphaFoldDB" id="A0A1Y2F6Q0"/>
<accession>A0A1Y2F6Q0</accession>
<proteinExistence type="predicted"/>
<dbReference type="PROSITE" id="PS00063">
    <property type="entry name" value="ALDOKETO_REDUCTASE_3"/>
    <property type="match status" value="1"/>
</dbReference>
<keyword evidence="7" id="KW-1185">Reference proteome</keyword>
<comment type="caution">
    <text evidence="6">The sequence shown here is derived from an EMBL/GenBank/DDBJ whole genome shotgun (WGS) entry which is preliminary data.</text>
</comment>
<evidence type="ECO:0000259" key="5">
    <source>
        <dbReference type="Pfam" id="PF00248"/>
    </source>
</evidence>
<dbReference type="InterPro" id="IPR023210">
    <property type="entry name" value="NADP_OxRdtase_dom"/>
</dbReference>
<sequence length="300" mass="32995">MSESFKLNTGAYIPSVGLGTWQSAKGEVTAAVAFALAHGYNHIDAAWCYGNEDEVGEGIRQSGRKREELFLTSKVWGTYHTKIEENLNETLRSLGTDYVDLYLVHWPIALNPNGNHPVIPKTDSGARDLYLQQTIEETWKGMEALLKMGKVKAIGVCNCSPSYLERILKVATVVPAVNQIELHPYLPQHSVVKYCQDKGITVQAFSPLGSAGSPILQDPEIIAIAEKHNASVGQILISYQVARGVVVLPKSVTPKRIEENIKVVDLPKEDVEALGKIAASGKTQRFVKPDWGVDLGFEDW</sequence>
<evidence type="ECO:0000256" key="1">
    <source>
        <dbReference type="ARBA" id="ARBA00023002"/>
    </source>
</evidence>
<keyword evidence="1" id="KW-0560">Oxidoreductase</keyword>
<dbReference type="PANTHER" id="PTHR11732">
    <property type="entry name" value="ALDO/KETO REDUCTASE"/>
    <property type="match status" value="1"/>
</dbReference>
<dbReference type="InterPro" id="IPR018170">
    <property type="entry name" value="Aldo/ket_reductase_CS"/>
</dbReference>
<evidence type="ECO:0000256" key="2">
    <source>
        <dbReference type="PIRSR" id="PIRSR000097-1"/>
    </source>
</evidence>
<reference evidence="6 7" key="1">
    <citation type="submission" date="2016-07" db="EMBL/GenBank/DDBJ databases">
        <title>Pervasive Adenine N6-methylation of Active Genes in Fungi.</title>
        <authorList>
            <consortium name="DOE Joint Genome Institute"/>
            <person name="Mondo S.J."/>
            <person name="Dannebaum R.O."/>
            <person name="Kuo R.C."/>
            <person name="Labutti K."/>
            <person name="Haridas S."/>
            <person name="Kuo A."/>
            <person name="Salamov A."/>
            <person name="Ahrendt S.R."/>
            <person name="Lipzen A."/>
            <person name="Sullivan W."/>
            <person name="Andreopoulos W.B."/>
            <person name="Clum A."/>
            <person name="Lindquist E."/>
            <person name="Daum C."/>
            <person name="Ramamoorthy G.K."/>
            <person name="Gryganskyi A."/>
            <person name="Culley D."/>
            <person name="Magnuson J.K."/>
            <person name="James T.Y."/>
            <person name="O'Malley M.A."/>
            <person name="Stajich J.E."/>
            <person name="Spatafora J.W."/>
            <person name="Visel A."/>
            <person name="Grigoriev I.V."/>
        </authorList>
    </citation>
    <scope>NUCLEOTIDE SEQUENCE [LARGE SCALE GENOMIC DNA]</scope>
    <source>
        <strain evidence="6 7">62-1032</strain>
    </source>
</reference>
<gene>
    <name evidence="6" type="ORF">BCR35DRAFT_314097</name>
</gene>